<dbReference type="Gene3D" id="3.20.20.70">
    <property type="entry name" value="Aldolase class I"/>
    <property type="match status" value="1"/>
</dbReference>
<keyword evidence="6" id="KW-0474">Menaquinone biosynthesis</keyword>
<dbReference type="HAMAP" id="MF_00992">
    <property type="entry name" value="MqnC"/>
    <property type="match status" value="1"/>
</dbReference>
<evidence type="ECO:0000256" key="4">
    <source>
        <dbReference type="ARBA" id="ARBA00023004"/>
    </source>
</evidence>
<feature type="binding site" evidence="8">
    <location>
        <position position="126"/>
    </location>
    <ligand>
        <name>(3R)-3-methyl-D-ornithine</name>
        <dbReference type="ChEBI" id="CHEBI:64642"/>
    </ligand>
</feature>
<keyword evidence="4 6" id="KW-0408">Iron</keyword>
<dbReference type="AlphaFoldDB" id="D3RZX1"/>
<dbReference type="GO" id="GO:0009234">
    <property type="term" value="P:menaquinone biosynthetic process"/>
    <property type="evidence" value="ECO:0007669"/>
    <property type="project" value="UniProtKB-UniRule"/>
</dbReference>
<dbReference type="InterPro" id="IPR022431">
    <property type="entry name" value="Cyclic_DHFL_synthase_mqnC"/>
</dbReference>
<dbReference type="PaxDb" id="589924-Ferp_1894"/>
<dbReference type="GO" id="GO:0016765">
    <property type="term" value="F:transferase activity, transferring alkyl or aryl (other than methyl) groups"/>
    <property type="evidence" value="ECO:0007669"/>
    <property type="project" value="InterPro"/>
</dbReference>
<evidence type="ECO:0000256" key="5">
    <source>
        <dbReference type="ARBA" id="ARBA00023014"/>
    </source>
</evidence>
<dbReference type="SFLD" id="SFLDG01389">
    <property type="entry name" value="menaquinone_synthsis_involved"/>
    <property type="match status" value="1"/>
</dbReference>
<dbReference type="InterPro" id="IPR013785">
    <property type="entry name" value="Aldolase_TIM"/>
</dbReference>
<dbReference type="PROSITE" id="PS51918">
    <property type="entry name" value="RADICAL_SAM"/>
    <property type="match status" value="1"/>
</dbReference>
<keyword evidence="1 6" id="KW-0004">4Fe-4S</keyword>
<dbReference type="SFLD" id="SFLDF00343">
    <property type="entry name" value="aminofutalosine_synthase_(mqnE"/>
    <property type="match status" value="1"/>
</dbReference>
<dbReference type="InterPro" id="IPR034405">
    <property type="entry name" value="F420"/>
</dbReference>
<dbReference type="OrthoDB" id="8186at2157"/>
<dbReference type="InterPro" id="IPR045567">
    <property type="entry name" value="CofH/MnqC-like_C"/>
</dbReference>
<feature type="binding site" evidence="8">
    <location>
        <position position="162"/>
    </location>
    <ligand>
        <name>S-adenosyl-L-methionine</name>
        <dbReference type="ChEBI" id="CHEBI:59789"/>
    </ligand>
</feature>
<dbReference type="KEGG" id="fpl:Ferp_1894"/>
<dbReference type="PIRSF" id="PIRSF004762">
    <property type="entry name" value="CHP00423"/>
    <property type="match status" value="1"/>
</dbReference>
<dbReference type="SFLD" id="SFLDG01388">
    <property type="entry name" value="7_8-didemethyl-8-hydroxy-5-dea"/>
    <property type="match status" value="1"/>
</dbReference>
<dbReference type="InterPro" id="IPR007197">
    <property type="entry name" value="rSAM"/>
</dbReference>
<dbReference type="GO" id="GO:0005506">
    <property type="term" value="F:iron ion binding"/>
    <property type="evidence" value="ECO:0007669"/>
    <property type="project" value="UniProtKB-UniRule"/>
</dbReference>
<comment type="similarity">
    <text evidence="6">Belongs to the radical SAM superfamily. MqnC family.</text>
</comment>
<dbReference type="GO" id="GO:0051539">
    <property type="term" value="F:4 iron, 4 sulfur cluster binding"/>
    <property type="evidence" value="ECO:0007669"/>
    <property type="project" value="UniProtKB-KW"/>
</dbReference>
<dbReference type="RefSeq" id="WP_012966373.1">
    <property type="nucleotide sequence ID" value="NC_013849.1"/>
</dbReference>
<dbReference type="GO" id="GO:0046992">
    <property type="term" value="F:oxidoreductase activity, acting on X-H and Y-H to form an X-Y bond"/>
    <property type="evidence" value="ECO:0007669"/>
    <property type="project" value="UniProtKB-UniRule"/>
</dbReference>
<dbReference type="SFLD" id="SFLDG01064">
    <property type="entry name" value="F420__menaquinone_cofactor_bio"/>
    <property type="match status" value="1"/>
</dbReference>
<dbReference type="InterPro" id="IPR020050">
    <property type="entry name" value="FO_synthase_su2"/>
</dbReference>
<dbReference type="SFLD" id="SFLDS00029">
    <property type="entry name" value="Radical_SAM"/>
    <property type="match status" value="1"/>
</dbReference>
<dbReference type="NCBIfam" id="TIGR03699">
    <property type="entry name" value="menaquin_MqnC"/>
    <property type="match status" value="1"/>
</dbReference>
<dbReference type="CDD" id="cd01335">
    <property type="entry name" value="Radical_SAM"/>
    <property type="match status" value="1"/>
</dbReference>
<evidence type="ECO:0000256" key="8">
    <source>
        <dbReference type="PIRSR" id="PIRSR004762-2"/>
    </source>
</evidence>
<name>D3RZX1_FERPA</name>
<dbReference type="SFLD" id="SFLDF00342">
    <property type="entry name" value="cyclic_dehypoxanthine_futalosi"/>
    <property type="match status" value="1"/>
</dbReference>
<dbReference type="PANTHER" id="PTHR43076:SF1">
    <property type="entry name" value="LIPOYL SYNTHASE 2"/>
    <property type="match status" value="1"/>
</dbReference>
<dbReference type="EMBL" id="CP001899">
    <property type="protein sequence ID" value="ADC66034.1"/>
    <property type="molecule type" value="Genomic_DNA"/>
</dbReference>
<evidence type="ECO:0000256" key="2">
    <source>
        <dbReference type="ARBA" id="ARBA00022691"/>
    </source>
</evidence>
<dbReference type="UniPathway" id="UPA00079"/>
<evidence type="ECO:0000256" key="7">
    <source>
        <dbReference type="PIRSR" id="PIRSR004762-1"/>
    </source>
</evidence>
<feature type="domain" description="Radical SAM core" evidence="9">
    <location>
        <begin position="37"/>
        <end position="267"/>
    </location>
</feature>
<keyword evidence="11" id="KW-1185">Reference proteome</keyword>
<protein>
    <recommendedName>
        <fullName evidence="6">Cyclic dehypoxanthine futalosine synthase</fullName>
        <shortName evidence="6">Cyclic DHFL synthase</shortName>
        <ecNumber evidence="6">1.21.98.1</ecNumber>
    </recommendedName>
    <alternativeName>
        <fullName evidence="6">Dehypoxanthine futalosine cyclase</fullName>
        <shortName evidence="6">DHFL cyclase</shortName>
    </alternativeName>
    <alternativeName>
        <fullName evidence="6">Menaquinone biosynthetic enzyme MqnC</fullName>
    </alternativeName>
</protein>
<keyword evidence="5 6" id="KW-0411">Iron-sulfur</keyword>
<sequence length="342" mass="38646">MRSYVKPTDYYDLFSMSLHELGEIADKIRREKCGDLVTFVVDTNINYTNVCVSKCKFCAFYARDESEAFVLSEKDILRKVAKAVEFGATQILMQGGLNPELDLAWFEKVFSSIKEKFPAVHIHSLSPPEIIFLAKLEGLNFEEVLLRLKKAGLDSLPGGGAEILSDRVRGMLSKKGKSEEWLEVMKAAHELGMPTTATMMFGHVEKEEEIIEHLLKIRELQEETNGFTAFIPWTFQPGRSELKVEKASPVKYLKVVAISRIVLDNFRNIQASWLSQGFDVASLSLHFGANDFGGTLLEEKVISSTGKKHTPARVEQMVRAIRKAGRVPARRDTYYNVLEVYL</sequence>
<dbReference type="eggNOG" id="arCOG00656">
    <property type="taxonomic scope" value="Archaea"/>
</dbReference>
<dbReference type="SMART" id="SM00729">
    <property type="entry name" value="Elp3"/>
    <property type="match status" value="1"/>
</dbReference>
<evidence type="ECO:0000313" key="11">
    <source>
        <dbReference type="Proteomes" id="UP000002613"/>
    </source>
</evidence>
<feature type="binding site" evidence="8">
    <location>
        <position position="57"/>
    </location>
    <ligand>
        <name>S-adenosyl-L-methionine</name>
        <dbReference type="ChEBI" id="CHEBI:59789"/>
    </ligand>
</feature>
<dbReference type="InterPro" id="IPR058240">
    <property type="entry name" value="rSAM_sf"/>
</dbReference>
<feature type="binding site" evidence="6 7">
    <location>
        <position position="58"/>
    </location>
    <ligand>
        <name>[4Fe-4S] cluster</name>
        <dbReference type="ChEBI" id="CHEBI:49883"/>
        <note>4Fe-4S-S-AdoMet</note>
    </ligand>
</feature>
<dbReference type="Pfam" id="PF04055">
    <property type="entry name" value="Radical_SAM"/>
    <property type="match status" value="1"/>
</dbReference>
<evidence type="ECO:0000256" key="3">
    <source>
        <dbReference type="ARBA" id="ARBA00022723"/>
    </source>
</evidence>
<reference evidence="10 11" key="2">
    <citation type="journal article" date="2011" name="Stand. Genomic Sci.">
        <title>Complete genome sequence of Ferroglobus placidus AEDII12DO.</title>
        <authorList>
            <person name="Anderson I."/>
            <person name="Risso C."/>
            <person name="Holmes D."/>
            <person name="Lucas S."/>
            <person name="Copeland A."/>
            <person name="Lapidus A."/>
            <person name="Cheng J.F."/>
            <person name="Bruce D."/>
            <person name="Goodwin L."/>
            <person name="Pitluck S."/>
            <person name="Saunders E."/>
            <person name="Brettin T."/>
            <person name="Detter J.C."/>
            <person name="Han C."/>
            <person name="Tapia R."/>
            <person name="Larimer F."/>
            <person name="Land M."/>
            <person name="Hauser L."/>
            <person name="Woyke T."/>
            <person name="Lovley D."/>
            <person name="Kyrpides N."/>
            <person name="Ivanova N."/>
        </authorList>
    </citation>
    <scope>NUCLEOTIDE SEQUENCE [LARGE SCALE GENOMIC DNA]</scope>
    <source>
        <strain evidence="11">DSM 10642 / AEDII12DO</strain>
    </source>
</reference>
<dbReference type="STRING" id="589924.Ferp_1894"/>
<feature type="binding site" evidence="6 7">
    <location>
        <position position="51"/>
    </location>
    <ligand>
        <name>[4Fe-4S] cluster</name>
        <dbReference type="ChEBI" id="CHEBI:49883"/>
        <note>4Fe-4S-S-AdoMet</note>
    </ligand>
</feature>
<comment type="catalytic activity">
    <reaction evidence="6">
        <text>dehypoxanthine futalosine + S-adenosyl-L-methionine = cyclic dehypoxanthinylfutalosinate + 5'-deoxyadenosine + L-methionine + H(+)</text>
        <dbReference type="Rhea" id="RHEA:33083"/>
        <dbReference type="ChEBI" id="CHEBI:15378"/>
        <dbReference type="ChEBI" id="CHEBI:17319"/>
        <dbReference type="ChEBI" id="CHEBI:57844"/>
        <dbReference type="ChEBI" id="CHEBI:58864"/>
        <dbReference type="ChEBI" id="CHEBI:59789"/>
        <dbReference type="ChEBI" id="CHEBI:64270"/>
        <dbReference type="EC" id="1.21.98.1"/>
    </reaction>
</comment>
<evidence type="ECO:0000256" key="6">
    <source>
        <dbReference type="HAMAP-Rule" id="MF_00992"/>
    </source>
</evidence>
<keyword evidence="2 6" id="KW-0949">S-adenosyl-L-methionine</keyword>
<feature type="binding site" evidence="8">
    <location>
        <position position="272"/>
    </location>
    <ligand>
        <name>(3R)-3-methyl-D-ornithine</name>
        <dbReference type="ChEBI" id="CHEBI:64642"/>
    </ligand>
</feature>
<evidence type="ECO:0000256" key="1">
    <source>
        <dbReference type="ARBA" id="ARBA00022485"/>
    </source>
</evidence>
<dbReference type="Proteomes" id="UP000002613">
    <property type="component" value="Chromosome"/>
</dbReference>
<dbReference type="InterPro" id="IPR006638">
    <property type="entry name" value="Elp3/MiaA/NifB-like_rSAM"/>
</dbReference>
<organism evidence="10 11">
    <name type="scientific">Ferroglobus placidus (strain DSM 10642 / AEDII12DO)</name>
    <dbReference type="NCBI Taxonomy" id="589924"/>
    <lineage>
        <taxon>Archaea</taxon>
        <taxon>Methanobacteriati</taxon>
        <taxon>Methanobacteriota</taxon>
        <taxon>Archaeoglobi</taxon>
        <taxon>Archaeoglobales</taxon>
        <taxon>Archaeoglobaceae</taxon>
        <taxon>Ferroglobus</taxon>
    </lineage>
</organism>
<dbReference type="Pfam" id="PF19288">
    <property type="entry name" value="CofH_C"/>
    <property type="match status" value="1"/>
</dbReference>
<accession>D3RZX1</accession>
<dbReference type="SUPFAM" id="SSF102114">
    <property type="entry name" value="Radical SAM enzymes"/>
    <property type="match status" value="1"/>
</dbReference>
<dbReference type="EC" id="1.21.98.1" evidence="6"/>
<comment type="pathway">
    <text evidence="6">Quinol/quinone metabolism; menaquinone biosynthesis.</text>
</comment>
<gene>
    <name evidence="6" type="primary">mqnC</name>
    <name evidence="10" type="ordered locus">Ferp_1894</name>
</gene>
<dbReference type="GeneID" id="8779424"/>
<reference evidence="11" key="1">
    <citation type="submission" date="2010-02" db="EMBL/GenBank/DDBJ databases">
        <title>Complete sequence of Ferroglobus placidus DSM 10642.</title>
        <authorList>
            <consortium name="US DOE Joint Genome Institute"/>
            <person name="Lucas S."/>
            <person name="Copeland A."/>
            <person name="Lapidus A."/>
            <person name="Cheng J.-F."/>
            <person name="Bruce D."/>
            <person name="Goodwin L."/>
            <person name="Pitluck S."/>
            <person name="Saunders E."/>
            <person name="Brettin T."/>
            <person name="Detter J.C."/>
            <person name="Han C."/>
            <person name="Tapia R."/>
            <person name="Larimer F."/>
            <person name="Land M."/>
            <person name="Hauser L."/>
            <person name="Kyrpides N."/>
            <person name="Ivanova N."/>
            <person name="Holmes D."/>
            <person name="Lovley D."/>
            <person name="Kyrpides N."/>
            <person name="Anderson I.J."/>
            <person name="Woyke T."/>
        </authorList>
    </citation>
    <scope>NUCLEOTIDE SEQUENCE [LARGE SCALE GENOMIC DNA]</scope>
    <source>
        <strain evidence="11">DSM 10642 / AEDII12DO</strain>
    </source>
</reference>
<proteinExistence type="inferred from homology"/>
<keyword evidence="6" id="KW-0560">Oxidoreductase</keyword>
<dbReference type="NCBIfam" id="TIGR00423">
    <property type="entry name" value="CofH family radical SAM protein"/>
    <property type="match status" value="1"/>
</dbReference>
<comment type="function">
    <text evidence="6">Radical SAM enzyme that catalyzes the cyclization of dehypoxanthine futalosine (DHFL) into cyclic dehypoxanthine futalosine (CDHFL), a step in the biosynthesis of menaquinone (MK, vitamin K2).</text>
</comment>
<comment type="cofactor">
    <cofactor evidence="6 7">
        <name>[4Fe-4S] cluster</name>
        <dbReference type="ChEBI" id="CHEBI:49883"/>
    </cofactor>
    <text evidence="6 7">Binds 1 [4Fe-4S] cluster. The cluster is coordinated with 3 cysteines and an exchangeable S-adenosyl-L-methionine.</text>
</comment>
<evidence type="ECO:0000259" key="9">
    <source>
        <dbReference type="PROSITE" id="PS51918"/>
    </source>
</evidence>
<dbReference type="HOGENOM" id="CLU_040406_1_0_2"/>
<dbReference type="PANTHER" id="PTHR43076">
    <property type="entry name" value="FO SYNTHASE (COFH)"/>
    <property type="match status" value="1"/>
</dbReference>
<evidence type="ECO:0000313" key="10">
    <source>
        <dbReference type="EMBL" id="ADC66034.1"/>
    </source>
</evidence>
<dbReference type="GO" id="GO:0044689">
    <property type="term" value="F:7,8-didemethyl-8-hydroxy-5-deazariboflavin synthase activity"/>
    <property type="evidence" value="ECO:0007669"/>
    <property type="project" value="TreeGrafter"/>
</dbReference>
<feature type="binding site" evidence="6 7">
    <location>
        <position position="55"/>
    </location>
    <ligand>
        <name>[4Fe-4S] cluster</name>
        <dbReference type="ChEBI" id="CHEBI:49883"/>
        <note>4Fe-4S-S-AdoMet</note>
    </ligand>
</feature>
<keyword evidence="3 6" id="KW-0479">Metal-binding</keyword>